<feature type="transmembrane region" description="Helical" evidence="1">
    <location>
        <begin position="57"/>
        <end position="78"/>
    </location>
</feature>
<organism evidence="2 3">
    <name type="scientific">Tuber aestivum</name>
    <name type="common">summer truffle</name>
    <dbReference type="NCBI Taxonomy" id="59557"/>
    <lineage>
        <taxon>Eukaryota</taxon>
        <taxon>Fungi</taxon>
        <taxon>Dikarya</taxon>
        <taxon>Ascomycota</taxon>
        <taxon>Pezizomycotina</taxon>
        <taxon>Pezizomycetes</taxon>
        <taxon>Pezizales</taxon>
        <taxon>Tuberaceae</taxon>
        <taxon>Tuber</taxon>
    </lineage>
</organism>
<reference evidence="2" key="1">
    <citation type="submission" date="2015-10" db="EMBL/GenBank/DDBJ databases">
        <authorList>
            <person name="Regsiter A."/>
            <person name="william w."/>
        </authorList>
    </citation>
    <scope>NUCLEOTIDE SEQUENCE</scope>
    <source>
        <strain evidence="2">Montdore</strain>
    </source>
</reference>
<keyword evidence="1" id="KW-1133">Transmembrane helix</keyword>
<feature type="non-terminal residue" evidence="2">
    <location>
        <position position="1"/>
    </location>
</feature>
<proteinExistence type="predicted"/>
<dbReference type="AlphaFoldDB" id="A0A292Q853"/>
<protein>
    <submittedName>
        <fullName evidence="2">Uncharacterized protein</fullName>
    </submittedName>
</protein>
<evidence type="ECO:0000313" key="3">
    <source>
        <dbReference type="Proteomes" id="UP001412239"/>
    </source>
</evidence>
<keyword evidence="1" id="KW-0472">Membrane</keyword>
<keyword evidence="3" id="KW-1185">Reference proteome</keyword>
<evidence type="ECO:0000256" key="1">
    <source>
        <dbReference type="SAM" id="Phobius"/>
    </source>
</evidence>
<evidence type="ECO:0000313" key="2">
    <source>
        <dbReference type="EMBL" id="CUS15128.1"/>
    </source>
</evidence>
<keyword evidence="1" id="KW-0812">Transmembrane</keyword>
<gene>
    <name evidence="2" type="ORF">GSTUAT00000748001</name>
</gene>
<dbReference type="EMBL" id="LN890950">
    <property type="protein sequence ID" value="CUS15128.1"/>
    <property type="molecule type" value="Genomic_DNA"/>
</dbReference>
<name>A0A292Q853_9PEZI</name>
<dbReference type="Proteomes" id="UP001412239">
    <property type="component" value="Unassembled WGS sequence"/>
</dbReference>
<accession>A0A292Q853</accession>
<sequence length="152" mass="16908">NSAYDTDTITDQNKIPPNFTFLPLDINRDFHSPDTFVRHFCSTGFPVQFATIPYSSLIVRVGFIASKFIAVSAGAFAIRFAPRNAPKNTPDWVGHKTNREKQAFSRLKSTELATGVSSSSTRSKLIKIRHRSHAKESKCSYSCQAPGAVRKQ</sequence>